<proteinExistence type="predicted"/>
<name>A0A1G6GTH2_9BURK</name>
<evidence type="ECO:0000313" key="2">
    <source>
        <dbReference type="Proteomes" id="UP000198908"/>
    </source>
</evidence>
<accession>A0A1G6GTH2</accession>
<evidence type="ECO:0000313" key="1">
    <source>
        <dbReference type="EMBL" id="SDB85203.1"/>
    </source>
</evidence>
<protein>
    <submittedName>
        <fullName evidence="1">Uncharacterized protein</fullName>
    </submittedName>
</protein>
<reference evidence="2" key="1">
    <citation type="submission" date="2016-09" db="EMBL/GenBank/DDBJ databases">
        <authorList>
            <person name="Varghese N."/>
            <person name="Submissions S."/>
        </authorList>
    </citation>
    <scope>NUCLEOTIDE SEQUENCE [LARGE SCALE GENOMIC DNA]</scope>
    <source>
        <strain evidence="2">TNe-862</strain>
    </source>
</reference>
<sequence length="66" mass="7166">MHVAWASFSLFSSAIALVTAIAAFVTSARFTRSFATVRTVPRRQQASRPLTTILANDKTNEACHVA</sequence>
<gene>
    <name evidence="1" type="ORF">SAMN05421548_101311</name>
</gene>
<keyword evidence="2" id="KW-1185">Reference proteome</keyword>
<dbReference type="Proteomes" id="UP000198908">
    <property type="component" value="Unassembled WGS sequence"/>
</dbReference>
<organism evidence="1 2">
    <name type="scientific">Paraburkholderia lycopersici</name>
    <dbReference type="NCBI Taxonomy" id="416944"/>
    <lineage>
        <taxon>Bacteria</taxon>
        <taxon>Pseudomonadati</taxon>
        <taxon>Pseudomonadota</taxon>
        <taxon>Betaproteobacteria</taxon>
        <taxon>Burkholderiales</taxon>
        <taxon>Burkholderiaceae</taxon>
        <taxon>Paraburkholderia</taxon>
    </lineage>
</organism>
<dbReference type="EMBL" id="FMYQ01000001">
    <property type="protein sequence ID" value="SDB85203.1"/>
    <property type="molecule type" value="Genomic_DNA"/>
</dbReference>
<dbReference type="AlphaFoldDB" id="A0A1G6GTH2"/>